<dbReference type="PANTHER" id="PTHR35040">
    <property type="match status" value="1"/>
</dbReference>
<dbReference type="EMBL" id="CP128400">
    <property type="protein sequence ID" value="WJW68830.1"/>
    <property type="molecule type" value="Genomic_DNA"/>
</dbReference>
<proteinExistence type="predicted"/>
<name>A0A8T7M9U4_9CHLR</name>
<keyword evidence="4" id="KW-1185">Reference proteome</keyword>
<dbReference type="Pfam" id="PF12138">
    <property type="entry name" value="Spherulin4"/>
    <property type="match status" value="1"/>
</dbReference>
<evidence type="ECO:0000313" key="3">
    <source>
        <dbReference type="Proteomes" id="UP000521676"/>
    </source>
</evidence>
<dbReference type="PANTHER" id="PTHR35040:SF9">
    <property type="entry name" value="4-LIKE CELL SURFACE PROTEIN, PUTATIVE (AFU_ORTHOLOGUE AFUA_4G14080)-RELATED"/>
    <property type="match status" value="1"/>
</dbReference>
<protein>
    <submittedName>
        <fullName evidence="2">Spherulation-specific family 4 protein</fullName>
    </submittedName>
</protein>
<evidence type="ECO:0000313" key="2">
    <source>
        <dbReference type="EMBL" id="WJW68830.1"/>
    </source>
</evidence>
<accession>A0A8T7M9U4</accession>
<sequence>MLKLPWDTANYRPITARNLYTIYYGWLIADPEGTPNQEARAIAAARPELLIAFFYTFEPKYTNLSEQVRKLMADAGVRLFAYVDTDYGRRDLEAVRAEVNEYLAQDVAGIFFDQVYNFLDDSRLSYYQEISSMVRSHTKAFIFNTGIAQPGEEIMNVTDIMMVEHDWRKLYQANSWFAKYPPERFMGNSSNEHPGLYFDQPINAEIAVRDTLEAWANGVGWHFSTDRYVSLPTWFSEYAANLREGQPK</sequence>
<dbReference type="EMBL" id="JACATZ010000003">
    <property type="protein sequence ID" value="NWJ48899.1"/>
    <property type="molecule type" value="Genomic_DNA"/>
</dbReference>
<dbReference type="AlphaFoldDB" id="A0A8T7M9U4"/>
<reference evidence="1 3" key="1">
    <citation type="submission" date="2020-06" db="EMBL/GenBank/DDBJ databases">
        <title>Anoxygenic phototrophic Chloroflexota member uses a Type I reaction center.</title>
        <authorList>
            <person name="Tsuji J.M."/>
            <person name="Shaw N.A."/>
            <person name="Nagashima S."/>
            <person name="Venkiteswaran J."/>
            <person name="Schiff S.L."/>
            <person name="Hanada S."/>
            <person name="Tank M."/>
            <person name="Neufeld J.D."/>
        </authorList>
    </citation>
    <scope>NUCLEOTIDE SEQUENCE [LARGE SCALE GENOMIC DNA]</scope>
    <source>
        <strain evidence="1">L227-S17</strain>
    </source>
</reference>
<evidence type="ECO:0000313" key="4">
    <source>
        <dbReference type="Proteomes" id="UP001431572"/>
    </source>
</evidence>
<dbReference type="Proteomes" id="UP000521676">
    <property type="component" value="Unassembled WGS sequence"/>
</dbReference>
<organism evidence="1 3">
    <name type="scientific">Candidatus Chlorohelix allophototropha</name>
    <dbReference type="NCBI Taxonomy" id="3003348"/>
    <lineage>
        <taxon>Bacteria</taxon>
        <taxon>Bacillati</taxon>
        <taxon>Chloroflexota</taxon>
        <taxon>Chloroflexia</taxon>
        <taxon>Candidatus Chloroheliales</taxon>
        <taxon>Candidatus Chloroheliaceae</taxon>
        <taxon>Candidatus Chlorohelix</taxon>
    </lineage>
</organism>
<dbReference type="Proteomes" id="UP001431572">
    <property type="component" value="Chromosome 2"/>
</dbReference>
<dbReference type="InterPro" id="IPR021986">
    <property type="entry name" value="Spherulin4"/>
</dbReference>
<evidence type="ECO:0000313" key="1">
    <source>
        <dbReference type="EMBL" id="NWJ48899.1"/>
    </source>
</evidence>
<dbReference type="RefSeq" id="WP_341470734.1">
    <property type="nucleotide sequence ID" value="NZ_CP128400.1"/>
</dbReference>
<gene>
    <name evidence="1" type="ORF">HXX08_23815</name>
    <name evidence="2" type="ORF">OZ401_004449</name>
</gene>
<reference evidence="2" key="2">
    <citation type="journal article" date="2024" name="Nature">
        <title>Anoxygenic phototroph of the Chloroflexota uses a type I reaction centre.</title>
        <authorList>
            <person name="Tsuji J.M."/>
            <person name="Shaw N.A."/>
            <person name="Nagashima S."/>
            <person name="Venkiteswaran J.J."/>
            <person name="Schiff S.L."/>
            <person name="Watanabe T."/>
            <person name="Fukui M."/>
            <person name="Hanada S."/>
            <person name="Tank M."/>
            <person name="Neufeld J.D."/>
        </authorList>
    </citation>
    <scope>NUCLEOTIDE SEQUENCE</scope>
    <source>
        <strain evidence="2">L227-S17</strain>
    </source>
</reference>